<reference evidence="1" key="1">
    <citation type="submission" date="2021-01" db="EMBL/GenBank/DDBJ databases">
        <title>Modified the classification status of verrucomicrobia.</title>
        <authorList>
            <person name="Feng X."/>
        </authorList>
    </citation>
    <scope>NUCLEOTIDE SEQUENCE</scope>
    <source>
        <strain evidence="1">_KCTC 22039</strain>
    </source>
</reference>
<dbReference type="AlphaFoldDB" id="A0A8J7MD63"/>
<sequence>MQSVKSVPVEIYCRVLKVASHITEAIINDDKVMHQVHVQRLRSLYDEYIITNGGAHPFLIETIADFTEDLPEAVMWYQLAIKESAKYPDEPVYTKQISAGERLIFCSNRSMHEQAAAFLTDGHRGALEEEDWEWIGRSGDLLEQMP</sequence>
<evidence type="ECO:0000313" key="2">
    <source>
        <dbReference type="Proteomes" id="UP000624703"/>
    </source>
</evidence>
<proteinExistence type="predicted"/>
<gene>
    <name evidence="1" type="ORF">JIN82_04360</name>
</gene>
<accession>A0A8J7MD63</accession>
<keyword evidence="2" id="KW-1185">Reference proteome</keyword>
<protein>
    <submittedName>
        <fullName evidence="1">Uncharacterized protein</fullName>
    </submittedName>
</protein>
<evidence type="ECO:0000313" key="1">
    <source>
        <dbReference type="EMBL" id="MBK1790387.1"/>
    </source>
</evidence>
<dbReference type="EMBL" id="JAENIM010000021">
    <property type="protein sequence ID" value="MBK1790387.1"/>
    <property type="molecule type" value="Genomic_DNA"/>
</dbReference>
<dbReference type="Proteomes" id="UP000624703">
    <property type="component" value="Unassembled WGS sequence"/>
</dbReference>
<name>A0A8J7MD63_9BACT</name>
<dbReference type="RefSeq" id="WP_200310419.1">
    <property type="nucleotide sequence ID" value="NZ_JAENIM010000021.1"/>
</dbReference>
<organism evidence="1 2">
    <name type="scientific">Persicirhabdus sediminis</name>
    <dbReference type="NCBI Taxonomy" id="454144"/>
    <lineage>
        <taxon>Bacteria</taxon>
        <taxon>Pseudomonadati</taxon>
        <taxon>Verrucomicrobiota</taxon>
        <taxon>Verrucomicrobiia</taxon>
        <taxon>Verrucomicrobiales</taxon>
        <taxon>Verrucomicrobiaceae</taxon>
        <taxon>Persicirhabdus</taxon>
    </lineage>
</organism>
<comment type="caution">
    <text evidence="1">The sequence shown here is derived from an EMBL/GenBank/DDBJ whole genome shotgun (WGS) entry which is preliminary data.</text>
</comment>